<dbReference type="InterPro" id="IPR037523">
    <property type="entry name" value="VOC_core"/>
</dbReference>
<dbReference type="InterPro" id="IPR018146">
    <property type="entry name" value="Glyoxalase_1_CS"/>
</dbReference>
<feature type="domain" description="VOC" evidence="3">
    <location>
        <begin position="177"/>
        <end position="291"/>
    </location>
</feature>
<evidence type="ECO:0000313" key="5">
    <source>
        <dbReference type="Proteomes" id="UP000199370"/>
    </source>
</evidence>
<dbReference type="PROSITE" id="PS00934">
    <property type="entry name" value="GLYOXALASE_I_1"/>
    <property type="match status" value="1"/>
</dbReference>
<evidence type="ECO:0000259" key="3">
    <source>
        <dbReference type="PROSITE" id="PS51819"/>
    </source>
</evidence>
<evidence type="ECO:0000256" key="2">
    <source>
        <dbReference type="SAM" id="MobiDB-lite"/>
    </source>
</evidence>
<dbReference type="CDD" id="cd16359">
    <property type="entry name" value="VOC_BsCatE_like_C"/>
    <property type="match status" value="1"/>
</dbReference>
<dbReference type="GO" id="GO:0051213">
    <property type="term" value="F:dioxygenase activity"/>
    <property type="evidence" value="ECO:0007669"/>
    <property type="project" value="UniProtKB-KW"/>
</dbReference>
<dbReference type="Pfam" id="PF00903">
    <property type="entry name" value="Glyoxalase"/>
    <property type="match status" value="2"/>
</dbReference>
<dbReference type="Proteomes" id="UP000199370">
    <property type="component" value="Unassembled WGS sequence"/>
</dbReference>
<protein>
    <submittedName>
        <fullName evidence="4">Catechol 2,3-dioxygenase</fullName>
    </submittedName>
</protein>
<evidence type="ECO:0000256" key="1">
    <source>
        <dbReference type="ARBA" id="ARBA00022723"/>
    </source>
</evidence>
<dbReference type="PANTHER" id="PTHR43279">
    <property type="entry name" value="CATECHOL-2,3-DIOXYGENASE"/>
    <property type="match status" value="1"/>
</dbReference>
<organism evidence="4 5">
    <name type="scientific">Haloarchaeobius iranensis</name>
    <dbReference type="NCBI Taxonomy" id="996166"/>
    <lineage>
        <taxon>Archaea</taxon>
        <taxon>Methanobacteriati</taxon>
        <taxon>Methanobacteriota</taxon>
        <taxon>Stenosarchaea group</taxon>
        <taxon>Halobacteria</taxon>
        <taxon>Halobacteriales</taxon>
        <taxon>Halorubellaceae</taxon>
        <taxon>Haloarchaeobius</taxon>
    </lineage>
</organism>
<dbReference type="InterPro" id="IPR029068">
    <property type="entry name" value="Glyas_Bleomycin-R_OHBP_Dase"/>
</dbReference>
<keyword evidence="4" id="KW-0223">Dioxygenase</keyword>
<dbReference type="PANTHER" id="PTHR43279:SF1">
    <property type="entry name" value="CATECHOL-2,3-DIOXYGENASE"/>
    <property type="match status" value="1"/>
</dbReference>
<evidence type="ECO:0000313" key="4">
    <source>
        <dbReference type="EMBL" id="SDM90306.1"/>
    </source>
</evidence>
<dbReference type="InterPro" id="IPR004360">
    <property type="entry name" value="Glyas_Fos-R_dOase_dom"/>
</dbReference>
<dbReference type="PROSITE" id="PS51819">
    <property type="entry name" value="VOC"/>
    <property type="match status" value="2"/>
</dbReference>
<keyword evidence="1" id="KW-0479">Metal-binding</keyword>
<dbReference type="GO" id="GO:0004462">
    <property type="term" value="F:lactoylglutathione lyase activity"/>
    <property type="evidence" value="ECO:0007669"/>
    <property type="project" value="InterPro"/>
</dbReference>
<name>A0A1G9X1H7_9EURY</name>
<keyword evidence="4" id="KW-0560">Oxidoreductase</keyword>
<reference evidence="4 5" key="1">
    <citation type="submission" date="2016-10" db="EMBL/GenBank/DDBJ databases">
        <authorList>
            <person name="de Groot N.N."/>
        </authorList>
    </citation>
    <scope>NUCLEOTIDE SEQUENCE [LARGE SCALE GENOMIC DNA]</scope>
    <source>
        <strain evidence="5">EB21,IBRC-M 10013,KCTC 4048</strain>
    </source>
</reference>
<dbReference type="STRING" id="996166.SAMN05192554_10988"/>
<proteinExistence type="predicted"/>
<feature type="region of interest" description="Disordered" evidence="2">
    <location>
        <begin position="1"/>
        <end position="22"/>
    </location>
</feature>
<gene>
    <name evidence="4" type="ORF">SAMN05192554_10988</name>
</gene>
<dbReference type="AlphaFoldDB" id="A0A1G9X1H7"/>
<dbReference type="EMBL" id="FNIA01000009">
    <property type="protein sequence ID" value="SDM90306.1"/>
    <property type="molecule type" value="Genomic_DNA"/>
</dbReference>
<dbReference type="OrthoDB" id="37941at2157"/>
<dbReference type="Gene3D" id="3.10.180.10">
    <property type="entry name" value="2,3-Dihydroxybiphenyl 1,2-Dioxygenase, domain 1"/>
    <property type="match status" value="2"/>
</dbReference>
<keyword evidence="5" id="KW-1185">Reference proteome</keyword>
<dbReference type="SUPFAM" id="SSF54593">
    <property type="entry name" value="Glyoxalase/Bleomycin resistance protein/Dihydroxybiphenyl dioxygenase"/>
    <property type="match status" value="2"/>
</dbReference>
<accession>A0A1G9X1H7</accession>
<sequence>MNDGDRAPSTGTAPGLPDGTRPGRVALAVTDLDRQVSFYRDVLGLVVRARDGEGATLGTPDEPLLEFRAAPDAPERTGTETGLYHVAFLLPARSTLAEVLRRVRDRWRLDGASDHGVSEALYLTDPEGNGVELYRDRPRAEWPVTDDGRVRMGVDPLDVDALADLACGSAGVPDEATVGHVHLSVSDLPAAERFYVDTLGLNVRQRYTDAAVFLAAGDYHHHVGLNTWQNRQDPPTGRGLDWYELLVPDGSALDAVEDSLRDADVAVRQLEEGAGVALTDPDGIGLRLRGR</sequence>
<dbReference type="RefSeq" id="WP_089733327.1">
    <property type="nucleotide sequence ID" value="NZ_FNIA01000009.1"/>
</dbReference>
<feature type="domain" description="VOC" evidence="3">
    <location>
        <begin position="21"/>
        <end position="136"/>
    </location>
</feature>
<dbReference type="GO" id="GO:0046872">
    <property type="term" value="F:metal ion binding"/>
    <property type="evidence" value="ECO:0007669"/>
    <property type="project" value="UniProtKB-KW"/>
</dbReference>